<feature type="region of interest" description="Disordered" evidence="1">
    <location>
        <begin position="1"/>
        <end position="29"/>
    </location>
</feature>
<evidence type="ECO:0000313" key="3">
    <source>
        <dbReference type="Proteomes" id="UP000287033"/>
    </source>
</evidence>
<proteinExistence type="predicted"/>
<sequence>MAGPGGRQPWLLQPPTPRKSPLTDTPPRARVSDAAEPIAVAGTWIVGSWLSHSVRTFLLSPVTGLGRHRGVGGHGVCTVTVQPHLLCRRSTIGRTAERRATGGQVARRPPRCLPYPVTVGVPSSTRPVRDRCVQERRRSPAPLKAVPFRDWRLMCVPCLCDGSPLVSQNFSLPLSDSRADSVGWRLARPERRIVTAVPGRLARQDWADSSA</sequence>
<protein>
    <submittedName>
        <fullName evidence="2">Uncharacterized protein</fullName>
    </submittedName>
</protein>
<dbReference type="AlphaFoldDB" id="A0A401RIA1"/>
<accession>A0A401RIA1</accession>
<comment type="caution">
    <text evidence="2">The sequence shown here is derived from an EMBL/GenBank/DDBJ whole genome shotgun (WGS) entry which is preliminary data.</text>
</comment>
<keyword evidence="3" id="KW-1185">Reference proteome</keyword>
<name>A0A401RIA1_CHIPU</name>
<dbReference type="Proteomes" id="UP000287033">
    <property type="component" value="Unassembled WGS sequence"/>
</dbReference>
<evidence type="ECO:0000256" key="1">
    <source>
        <dbReference type="SAM" id="MobiDB-lite"/>
    </source>
</evidence>
<organism evidence="2 3">
    <name type="scientific">Chiloscyllium punctatum</name>
    <name type="common">Brownbanded bambooshark</name>
    <name type="synonym">Hemiscyllium punctatum</name>
    <dbReference type="NCBI Taxonomy" id="137246"/>
    <lineage>
        <taxon>Eukaryota</taxon>
        <taxon>Metazoa</taxon>
        <taxon>Chordata</taxon>
        <taxon>Craniata</taxon>
        <taxon>Vertebrata</taxon>
        <taxon>Chondrichthyes</taxon>
        <taxon>Elasmobranchii</taxon>
        <taxon>Galeomorphii</taxon>
        <taxon>Galeoidea</taxon>
        <taxon>Orectolobiformes</taxon>
        <taxon>Hemiscylliidae</taxon>
        <taxon>Chiloscyllium</taxon>
    </lineage>
</organism>
<dbReference type="EMBL" id="BEZZ01007035">
    <property type="protein sequence ID" value="GCC17826.1"/>
    <property type="molecule type" value="Genomic_DNA"/>
</dbReference>
<reference evidence="2 3" key="1">
    <citation type="journal article" date="2018" name="Nat. Ecol. Evol.">
        <title>Shark genomes provide insights into elasmobranch evolution and the origin of vertebrates.</title>
        <authorList>
            <person name="Hara Y"/>
            <person name="Yamaguchi K"/>
            <person name="Onimaru K"/>
            <person name="Kadota M"/>
            <person name="Koyanagi M"/>
            <person name="Keeley SD"/>
            <person name="Tatsumi K"/>
            <person name="Tanaka K"/>
            <person name="Motone F"/>
            <person name="Kageyama Y"/>
            <person name="Nozu R"/>
            <person name="Adachi N"/>
            <person name="Nishimura O"/>
            <person name="Nakagawa R"/>
            <person name="Tanegashima C"/>
            <person name="Kiyatake I"/>
            <person name="Matsumoto R"/>
            <person name="Murakumo K"/>
            <person name="Nishida K"/>
            <person name="Terakita A"/>
            <person name="Kuratani S"/>
            <person name="Sato K"/>
            <person name="Hyodo S Kuraku.S."/>
        </authorList>
    </citation>
    <scope>NUCLEOTIDE SEQUENCE [LARGE SCALE GENOMIC DNA]</scope>
</reference>
<evidence type="ECO:0000313" key="2">
    <source>
        <dbReference type="EMBL" id="GCC17826.1"/>
    </source>
</evidence>
<gene>
    <name evidence="2" type="ORF">chiPu_0022322</name>
</gene>